<reference evidence="2" key="1">
    <citation type="submission" date="2015-09" db="EMBL/GenBank/DDBJ databases">
        <authorList>
            <consortium name="Pathogen Informatics"/>
        </authorList>
    </citation>
    <scope>NUCLEOTIDE SEQUENCE [LARGE SCALE GENOMIC DNA]</scope>
    <source>
        <strain evidence="2">Lake Konstanz</strain>
    </source>
</reference>
<accession>A0A0S4JKF6</accession>
<evidence type="ECO:0000313" key="2">
    <source>
        <dbReference type="Proteomes" id="UP000051952"/>
    </source>
</evidence>
<gene>
    <name evidence="1" type="ORF">BSAL_35210</name>
</gene>
<keyword evidence="2" id="KW-1185">Reference proteome</keyword>
<dbReference type="EMBL" id="CYKH01001994">
    <property type="protein sequence ID" value="CUG92031.1"/>
    <property type="molecule type" value="Genomic_DNA"/>
</dbReference>
<protein>
    <submittedName>
        <fullName evidence="1">Uncharacterized protein</fullName>
    </submittedName>
</protein>
<evidence type="ECO:0000313" key="1">
    <source>
        <dbReference type="EMBL" id="CUG92031.1"/>
    </source>
</evidence>
<proteinExistence type="predicted"/>
<dbReference type="VEuPathDB" id="TriTrypDB:BSAL_35210"/>
<dbReference type="Proteomes" id="UP000051952">
    <property type="component" value="Unassembled WGS sequence"/>
</dbReference>
<sequence length="142" mass="16532">MLSCSWQRRWHPVVMRWNAFPKQSVPYHDRGREFNLYHIMIEAENSITTTQAPCLHRFAGNASSPWAMEQSAVAIHWGANGVCERRFRNAVRVSRRITTSFRLVVQQPEFVNRQSKQAERLSHPRNACGTVGFWLHRNNSIA</sequence>
<dbReference type="AlphaFoldDB" id="A0A0S4JKF6"/>
<organism evidence="1 2">
    <name type="scientific">Bodo saltans</name>
    <name type="common">Flagellated protozoan</name>
    <dbReference type="NCBI Taxonomy" id="75058"/>
    <lineage>
        <taxon>Eukaryota</taxon>
        <taxon>Discoba</taxon>
        <taxon>Euglenozoa</taxon>
        <taxon>Kinetoplastea</taxon>
        <taxon>Metakinetoplastina</taxon>
        <taxon>Eubodonida</taxon>
        <taxon>Bodonidae</taxon>
        <taxon>Bodo</taxon>
    </lineage>
</organism>
<name>A0A0S4JKF6_BODSA</name>